<dbReference type="InterPro" id="IPR007709">
    <property type="entry name" value="N-FG_amidohydro"/>
</dbReference>
<evidence type="ECO:0000313" key="2">
    <source>
        <dbReference type="Proteomes" id="UP000054877"/>
    </source>
</evidence>
<name>A0A0W0Z1C5_LEGSP</name>
<dbReference type="SUPFAM" id="SSF53187">
    <property type="entry name" value="Zn-dependent exopeptidases"/>
    <property type="match status" value="1"/>
</dbReference>
<dbReference type="GO" id="GO:0016787">
    <property type="term" value="F:hydrolase activity"/>
    <property type="evidence" value="ECO:0007669"/>
    <property type="project" value="UniProtKB-KW"/>
</dbReference>
<protein>
    <submittedName>
        <fullName evidence="1">N-formylglutamate amidohydrolase</fullName>
    </submittedName>
</protein>
<dbReference type="RefSeq" id="WP_058483685.1">
    <property type="nucleotide sequence ID" value="NZ_CAAAII010000006.1"/>
</dbReference>
<dbReference type="Gene3D" id="3.40.630.40">
    <property type="entry name" value="Zn-dependent exopeptidases"/>
    <property type="match status" value="1"/>
</dbReference>
<dbReference type="STRING" id="452.Lspi_1762"/>
<accession>A0A0W0Z1C5</accession>
<dbReference type="Pfam" id="PF05013">
    <property type="entry name" value="FGase"/>
    <property type="match status" value="1"/>
</dbReference>
<dbReference type="Proteomes" id="UP000054877">
    <property type="component" value="Unassembled WGS sequence"/>
</dbReference>
<proteinExistence type="predicted"/>
<dbReference type="OrthoDB" id="9815326at2"/>
<dbReference type="EMBL" id="LNYX01000029">
    <property type="protein sequence ID" value="KTD62550.1"/>
    <property type="molecule type" value="Genomic_DNA"/>
</dbReference>
<dbReference type="AlphaFoldDB" id="A0A0W0Z1C5"/>
<dbReference type="PATRIC" id="fig|452.5.peg.1939"/>
<evidence type="ECO:0000313" key="1">
    <source>
        <dbReference type="EMBL" id="KTD62550.1"/>
    </source>
</evidence>
<keyword evidence="2" id="KW-1185">Reference proteome</keyword>
<sequence>MKPAIVLLSCEHAVNHVPDAYEPLFQPYHDLLNSHRGLDIGASAIADYLSESLRCALVKAQATRLLIDCNRSLRHPHCFSEITRSLSLADKETIKQQFYLPFRQQVESHIHEYIKQGRQVWHLSIHSFTPILDGQCRNADIGLLYDPKRPSERTIAKRWQQEIRHTAPPLRVRLNYPYRGTSDGFTCALRKRYSSDDYAGIEVETNQALAGKPHALTAVASVLAVSLRSL</sequence>
<gene>
    <name evidence="1" type="ORF">Lspi_1762</name>
</gene>
<comment type="caution">
    <text evidence="1">The sequence shown here is derived from an EMBL/GenBank/DDBJ whole genome shotgun (WGS) entry which is preliminary data.</text>
</comment>
<keyword evidence="1" id="KW-0378">Hydrolase</keyword>
<reference evidence="1 2" key="1">
    <citation type="submission" date="2015-11" db="EMBL/GenBank/DDBJ databases">
        <title>Genomic analysis of 38 Legionella species identifies large and diverse effector repertoires.</title>
        <authorList>
            <person name="Burstein D."/>
            <person name="Amaro F."/>
            <person name="Zusman T."/>
            <person name="Lifshitz Z."/>
            <person name="Cohen O."/>
            <person name="Gilbert J.A."/>
            <person name="Pupko T."/>
            <person name="Shuman H.A."/>
            <person name="Segal G."/>
        </authorList>
    </citation>
    <scope>NUCLEOTIDE SEQUENCE [LARGE SCALE GENOMIC DNA]</scope>
    <source>
        <strain evidence="1 2">Mt.St.Helens-9</strain>
    </source>
</reference>
<organism evidence="1 2">
    <name type="scientific">Legionella spiritensis</name>
    <dbReference type="NCBI Taxonomy" id="452"/>
    <lineage>
        <taxon>Bacteria</taxon>
        <taxon>Pseudomonadati</taxon>
        <taxon>Pseudomonadota</taxon>
        <taxon>Gammaproteobacteria</taxon>
        <taxon>Legionellales</taxon>
        <taxon>Legionellaceae</taxon>
        <taxon>Legionella</taxon>
    </lineage>
</organism>